<dbReference type="RefSeq" id="WP_367639219.1">
    <property type="nucleotide sequence ID" value="NZ_JBFNQN010000010.1"/>
</dbReference>
<dbReference type="Pfam" id="PF00990">
    <property type="entry name" value="GGDEF"/>
    <property type="match status" value="1"/>
</dbReference>
<dbReference type="Gene3D" id="3.30.70.270">
    <property type="match status" value="1"/>
</dbReference>
<sequence>MHPDPSDPHSEHHDAALLAAVAGLADTAAADAATDDLLRRLVEVAVEHLGVDGAGVVAAGTAGPGDLRLVHVSTGGPEAPERLQEQLAEGPCQDAALFGVDVVVDDLLDPVQTAWPSYVDSALAAGWRSVVAVPLLSGGRLGGVLDVYRRVPGTWRARELHWVRVLGHLAASYLALAADRDEARRAREDLEHASTHDALTGLPNRVLLFDRLDQALSSARRRGRGVAVLFVDLDRFKAVNDTFGHAAGDRVLAAVAARMRAELRDGDTLARLSGDEFVVVCDDLPATDDEGRQRDVDAVQARLRRALAPPVRLGDVDVVVSASTGVAHSGPGSTAEELLSEADAAMYRAKHPAGQATGTGGSLRDLERQLTRALPEGRLRLHHQPITDATGTVRAVEALLRWQHPTRGLLPAAEFVDLAEHCGMVVAFGRWVAQEACAHLARWRSAHGPAAPETVYVNLSARELADPELGRVLQDALERNGLEPGDLGLELLESSFIDPLVLPALHELQRRGHPLSIDDFGTGYSSLARLVDLPVRMAKVDKSLVAGIASDPRRRALLDAVVTVAVGLDVEVVAEGVESAEQAEALLAAGCDYLQGFHCGAPGPADEIDLRLR</sequence>
<protein>
    <submittedName>
        <fullName evidence="3">EAL domain-containing protein</fullName>
    </submittedName>
</protein>
<dbReference type="NCBIfam" id="TIGR00254">
    <property type="entry name" value="GGDEF"/>
    <property type="match status" value="1"/>
</dbReference>
<dbReference type="InterPro" id="IPR029787">
    <property type="entry name" value="Nucleotide_cyclase"/>
</dbReference>
<dbReference type="CDD" id="cd01949">
    <property type="entry name" value="GGDEF"/>
    <property type="match status" value="1"/>
</dbReference>
<dbReference type="CDD" id="cd01948">
    <property type="entry name" value="EAL"/>
    <property type="match status" value="1"/>
</dbReference>
<dbReference type="PROSITE" id="PS50887">
    <property type="entry name" value="GGDEF"/>
    <property type="match status" value="1"/>
</dbReference>
<evidence type="ECO:0000259" key="1">
    <source>
        <dbReference type="PROSITE" id="PS50883"/>
    </source>
</evidence>
<dbReference type="Gene3D" id="3.20.20.450">
    <property type="entry name" value="EAL domain"/>
    <property type="match status" value="1"/>
</dbReference>
<dbReference type="InterPro" id="IPR035919">
    <property type="entry name" value="EAL_sf"/>
</dbReference>
<evidence type="ECO:0000313" key="3">
    <source>
        <dbReference type="EMBL" id="MEW9266092.1"/>
    </source>
</evidence>
<reference evidence="3 4" key="1">
    <citation type="submission" date="2024-07" db="EMBL/GenBank/DDBJ databases">
        <authorList>
            <person name="Thanompreechachai J."/>
            <person name="Duangmal K."/>
        </authorList>
    </citation>
    <scope>NUCLEOTIDE SEQUENCE [LARGE SCALE GENOMIC DNA]</scope>
    <source>
        <strain evidence="3 4">KCTC 19886</strain>
    </source>
</reference>
<dbReference type="PROSITE" id="PS50883">
    <property type="entry name" value="EAL"/>
    <property type="match status" value="1"/>
</dbReference>
<name>A0ABV3P8X7_9ACTN</name>
<comment type="caution">
    <text evidence="3">The sequence shown here is derived from an EMBL/GenBank/DDBJ whole genome shotgun (WGS) entry which is preliminary data.</text>
</comment>
<dbReference type="SMART" id="SM00052">
    <property type="entry name" value="EAL"/>
    <property type="match status" value="1"/>
</dbReference>
<dbReference type="SUPFAM" id="SSF55781">
    <property type="entry name" value="GAF domain-like"/>
    <property type="match status" value="1"/>
</dbReference>
<dbReference type="SMART" id="SM00065">
    <property type="entry name" value="GAF"/>
    <property type="match status" value="1"/>
</dbReference>
<accession>A0ABV3P8X7</accession>
<dbReference type="SUPFAM" id="SSF55073">
    <property type="entry name" value="Nucleotide cyclase"/>
    <property type="match status" value="1"/>
</dbReference>
<evidence type="ECO:0000313" key="4">
    <source>
        <dbReference type="Proteomes" id="UP001555826"/>
    </source>
</evidence>
<feature type="domain" description="EAL" evidence="1">
    <location>
        <begin position="363"/>
        <end position="613"/>
    </location>
</feature>
<dbReference type="InterPro" id="IPR052155">
    <property type="entry name" value="Biofilm_reg_signaling"/>
</dbReference>
<gene>
    <name evidence="3" type="ORF">AB1207_15170</name>
</gene>
<organism evidence="3 4">
    <name type="scientific">Kineococcus endophyticus</name>
    <dbReference type="NCBI Taxonomy" id="1181883"/>
    <lineage>
        <taxon>Bacteria</taxon>
        <taxon>Bacillati</taxon>
        <taxon>Actinomycetota</taxon>
        <taxon>Actinomycetes</taxon>
        <taxon>Kineosporiales</taxon>
        <taxon>Kineosporiaceae</taxon>
        <taxon>Kineococcus</taxon>
    </lineage>
</organism>
<evidence type="ECO:0000259" key="2">
    <source>
        <dbReference type="PROSITE" id="PS50887"/>
    </source>
</evidence>
<dbReference type="InterPro" id="IPR000160">
    <property type="entry name" value="GGDEF_dom"/>
</dbReference>
<dbReference type="Pfam" id="PF00563">
    <property type="entry name" value="EAL"/>
    <property type="match status" value="1"/>
</dbReference>
<dbReference type="PANTHER" id="PTHR44757">
    <property type="entry name" value="DIGUANYLATE CYCLASE DGCP"/>
    <property type="match status" value="1"/>
</dbReference>
<dbReference type="Proteomes" id="UP001555826">
    <property type="component" value="Unassembled WGS sequence"/>
</dbReference>
<dbReference type="InterPro" id="IPR043128">
    <property type="entry name" value="Rev_trsase/Diguanyl_cyclase"/>
</dbReference>
<dbReference type="InterPro" id="IPR001633">
    <property type="entry name" value="EAL_dom"/>
</dbReference>
<dbReference type="SUPFAM" id="SSF141868">
    <property type="entry name" value="EAL domain-like"/>
    <property type="match status" value="1"/>
</dbReference>
<keyword evidence="4" id="KW-1185">Reference proteome</keyword>
<feature type="domain" description="GGDEF" evidence="2">
    <location>
        <begin position="224"/>
        <end position="362"/>
    </location>
</feature>
<dbReference type="InterPro" id="IPR029016">
    <property type="entry name" value="GAF-like_dom_sf"/>
</dbReference>
<dbReference type="InterPro" id="IPR003018">
    <property type="entry name" value="GAF"/>
</dbReference>
<dbReference type="Pfam" id="PF13185">
    <property type="entry name" value="GAF_2"/>
    <property type="match status" value="1"/>
</dbReference>
<dbReference type="SMART" id="SM00267">
    <property type="entry name" value="GGDEF"/>
    <property type="match status" value="1"/>
</dbReference>
<proteinExistence type="predicted"/>
<dbReference type="Gene3D" id="3.30.450.40">
    <property type="match status" value="1"/>
</dbReference>
<dbReference type="PANTHER" id="PTHR44757:SF2">
    <property type="entry name" value="BIOFILM ARCHITECTURE MAINTENANCE PROTEIN MBAA"/>
    <property type="match status" value="1"/>
</dbReference>
<dbReference type="EMBL" id="JBFNQN010000010">
    <property type="protein sequence ID" value="MEW9266092.1"/>
    <property type="molecule type" value="Genomic_DNA"/>
</dbReference>